<proteinExistence type="predicted"/>
<organism evidence="1 2">
    <name type="scientific">Cylindrotheca closterium</name>
    <dbReference type="NCBI Taxonomy" id="2856"/>
    <lineage>
        <taxon>Eukaryota</taxon>
        <taxon>Sar</taxon>
        <taxon>Stramenopiles</taxon>
        <taxon>Ochrophyta</taxon>
        <taxon>Bacillariophyta</taxon>
        <taxon>Bacillariophyceae</taxon>
        <taxon>Bacillariophycidae</taxon>
        <taxon>Bacillariales</taxon>
        <taxon>Bacillariaceae</taxon>
        <taxon>Cylindrotheca</taxon>
    </lineage>
</organism>
<dbReference type="Proteomes" id="UP001295423">
    <property type="component" value="Unassembled WGS sequence"/>
</dbReference>
<dbReference type="EMBL" id="CAKOGP040002296">
    <property type="protein sequence ID" value="CAJ1966533.1"/>
    <property type="molecule type" value="Genomic_DNA"/>
</dbReference>
<accession>A0AAD2G9J6</accession>
<dbReference type="SUPFAM" id="SSF50494">
    <property type="entry name" value="Trypsin-like serine proteases"/>
    <property type="match status" value="1"/>
</dbReference>
<keyword evidence="2" id="KW-1185">Reference proteome</keyword>
<reference evidence="1" key="1">
    <citation type="submission" date="2023-08" db="EMBL/GenBank/DDBJ databases">
        <authorList>
            <person name="Audoor S."/>
            <person name="Bilcke G."/>
        </authorList>
    </citation>
    <scope>NUCLEOTIDE SEQUENCE</scope>
</reference>
<dbReference type="InterPro" id="IPR009003">
    <property type="entry name" value="Peptidase_S1_PA"/>
</dbReference>
<comment type="caution">
    <text evidence="1">The sequence shown here is derived from an EMBL/GenBank/DDBJ whole genome shotgun (WGS) entry which is preliminary data.</text>
</comment>
<dbReference type="AlphaFoldDB" id="A0AAD2G9J6"/>
<evidence type="ECO:0000313" key="2">
    <source>
        <dbReference type="Proteomes" id="UP001295423"/>
    </source>
</evidence>
<evidence type="ECO:0000313" key="1">
    <source>
        <dbReference type="EMBL" id="CAJ1966533.1"/>
    </source>
</evidence>
<protein>
    <submittedName>
        <fullName evidence="1">Uncharacterized protein</fullName>
    </submittedName>
</protein>
<gene>
    <name evidence="1" type="ORF">CYCCA115_LOCUS22117</name>
</gene>
<name>A0AAD2G9J6_9STRA</name>
<sequence length="454" mass="51618">MRVSNILFKSAQNRRHLQSLALSVHFKQPDFGMREYEILSRASGFLLAVDPPDLSNSEGPYGHLGKSERERRLKLHKQDHKYSPAVGPANRELKDLGWLEFAPQEVRPTVHFVCSSHVLAPFLWKDYYPQDWLSKVKQEHCAYSLEVYDTESPGEALGKFALNPYPIHHPEGRDIAFIHLQQEEESLKIMKQLGVKIHNMRDLDSVYNKGDEVAFDGYVVAEQNMADYDELANDVVDETSSTAKNEDARVFFPYQEKGRLAYHTQDRFFAETEKPLPEGLCGGPVLDEDGLVCGIIEGIVDKNHANTQIAGSAAFMPNYMISPFIEYAERFMLQRILPKSLFQKAVTAKTTNSLGGGMTQGNQPNFSQQGNTTAWEEAFDRAVDQLKKNHTQEEVNAILNTIQEERNEVLDILDKEGGDLEEVAARVRRKTMEIREMIHEEYRQGQNADGARNK</sequence>